<gene>
    <name evidence="1" type="ORF">SAMN05216245_11046</name>
</gene>
<dbReference type="OrthoDB" id="3242975at2"/>
<protein>
    <recommendedName>
        <fullName evidence="3">Phage transcriptional activator, RinA family</fullName>
    </recommendedName>
</protein>
<dbReference type="STRING" id="1123323.SAMN05216245_11046"/>
<dbReference type="Pfam" id="PF07374">
    <property type="entry name" value="DUF1492"/>
    <property type="match status" value="1"/>
</dbReference>
<dbReference type="AlphaFoldDB" id="A0A1I2BZ85"/>
<keyword evidence="2" id="KW-1185">Reference proteome</keyword>
<evidence type="ECO:0000313" key="1">
    <source>
        <dbReference type="EMBL" id="SFE60783.1"/>
    </source>
</evidence>
<dbReference type="InterPro" id="IPR013324">
    <property type="entry name" value="RNA_pol_sigma_r3/r4-like"/>
</dbReference>
<evidence type="ECO:0000313" key="2">
    <source>
        <dbReference type="Proteomes" id="UP000198896"/>
    </source>
</evidence>
<sequence length="136" mass="15888">MGAVELLKQAYYIDVRIDNKLEQMEALNALATKATTTFGNEPVSGTRDVHKREETICKIVDLQNEINADIDSLVDLKRELRKTIESIPNVDYRTVLELRYLNFRKWEEIAVTMGYRLRNVHYIHDKAIEYLDGEKE</sequence>
<dbReference type="InterPro" id="IPR010861">
    <property type="entry name" value="DUF1492"/>
</dbReference>
<proteinExistence type="predicted"/>
<evidence type="ECO:0008006" key="3">
    <source>
        <dbReference type="Google" id="ProtNLM"/>
    </source>
</evidence>
<reference evidence="1 2" key="1">
    <citation type="submission" date="2016-10" db="EMBL/GenBank/DDBJ databases">
        <authorList>
            <person name="de Groot N.N."/>
        </authorList>
    </citation>
    <scope>NUCLEOTIDE SEQUENCE [LARGE SCALE GENOMIC DNA]</scope>
    <source>
        <strain evidence="1 2">DSM 9236</strain>
    </source>
</reference>
<dbReference type="RefSeq" id="WP_093913707.1">
    <property type="nucleotide sequence ID" value="NZ_FONL01000010.1"/>
</dbReference>
<organism evidence="1 2">
    <name type="scientific">Succiniclasticum ruminis DSM 9236</name>
    <dbReference type="NCBI Taxonomy" id="1123323"/>
    <lineage>
        <taxon>Bacteria</taxon>
        <taxon>Bacillati</taxon>
        <taxon>Bacillota</taxon>
        <taxon>Negativicutes</taxon>
        <taxon>Acidaminococcales</taxon>
        <taxon>Acidaminococcaceae</taxon>
        <taxon>Succiniclasticum</taxon>
    </lineage>
</organism>
<dbReference type="SUPFAM" id="SSF88659">
    <property type="entry name" value="Sigma3 and sigma4 domains of RNA polymerase sigma factors"/>
    <property type="match status" value="1"/>
</dbReference>
<dbReference type="Proteomes" id="UP000198896">
    <property type="component" value="Unassembled WGS sequence"/>
</dbReference>
<accession>A0A1I2BZ85</accession>
<dbReference type="EMBL" id="FONL01000010">
    <property type="protein sequence ID" value="SFE60783.1"/>
    <property type="molecule type" value="Genomic_DNA"/>
</dbReference>
<name>A0A1I2BZ85_9FIRM</name>
<dbReference type="Gene3D" id="1.20.140.160">
    <property type="match status" value="1"/>
</dbReference>